<feature type="transmembrane region" description="Helical" evidence="2">
    <location>
        <begin position="482"/>
        <end position="500"/>
    </location>
</feature>
<dbReference type="AlphaFoldDB" id="A0A8S1RB26"/>
<evidence type="ECO:0000256" key="1">
    <source>
        <dbReference type="SAM" id="MobiDB-lite"/>
    </source>
</evidence>
<feature type="region of interest" description="Disordered" evidence="1">
    <location>
        <begin position="1"/>
        <end position="20"/>
    </location>
</feature>
<evidence type="ECO:0000313" key="3">
    <source>
        <dbReference type="EMBL" id="CAD8124452.1"/>
    </source>
</evidence>
<protein>
    <recommendedName>
        <fullName evidence="5">Transmembrane protein</fullName>
    </recommendedName>
</protein>
<gene>
    <name evidence="3" type="ORF">PSON_ATCC_30995.1.T1510053</name>
</gene>
<dbReference type="EMBL" id="CAJJDN010000151">
    <property type="protein sequence ID" value="CAD8124452.1"/>
    <property type="molecule type" value="Genomic_DNA"/>
</dbReference>
<keyword evidence="2" id="KW-1133">Transmembrane helix</keyword>
<organism evidence="3 4">
    <name type="scientific">Paramecium sonneborni</name>
    <dbReference type="NCBI Taxonomy" id="65129"/>
    <lineage>
        <taxon>Eukaryota</taxon>
        <taxon>Sar</taxon>
        <taxon>Alveolata</taxon>
        <taxon>Ciliophora</taxon>
        <taxon>Intramacronucleata</taxon>
        <taxon>Oligohymenophorea</taxon>
        <taxon>Peniculida</taxon>
        <taxon>Parameciidae</taxon>
        <taxon>Paramecium</taxon>
    </lineage>
</organism>
<accession>A0A8S1RB26</accession>
<keyword evidence="2" id="KW-0812">Transmembrane</keyword>
<evidence type="ECO:0000313" key="4">
    <source>
        <dbReference type="Proteomes" id="UP000692954"/>
    </source>
</evidence>
<evidence type="ECO:0000256" key="2">
    <source>
        <dbReference type="SAM" id="Phobius"/>
    </source>
</evidence>
<dbReference type="OrthoDB" id="304303at2759"/>
<sequence length="501" mass="59053">MKSSLVTENGRRTKTNPDQNSIISYSSAKSYLSSERKTQVKATCKVLWEMREDQSSKLAVKFTQLQIVLATQSIIQVISKFKSSKLQTYFWILLQDCKPIQQTSYNHSIQSISLPQVVEDFSYLTIQPKYKTKQRHHSLIIFTQIITQVLNQNRQNQQRNLFLIMKQYHQLHQGTLLLFKFIRKHHHQQQCNSFLAIMQYNQNSLKLNSLDCSNQDINYNINSMQLLQKQQEGNNIEVISINEQLAIKFASTTMMTSLLNDIHRKINFYFFLKILRYQQNNFQLIKDLNITQEIEVSQVIYDQSSLQENQQIIAAQNLHSFLFIKLQNYFQAIKIFHLKNDFLIGETMNTMIIKGNDDLSNSFEDLNGQKILDTNQKIRQDEDDEMIKNERENQKISSLQNITDTEEYTKSTKEVIEEILPQQKSIGKRKIKDGNNKIKNAIKQYCKLQQQRVQSQESIIKQENVDLISNQEMKKQWNHNKLYTPYIMIFVMTILLAMFLK</sequence>
<keyword evidence="2" id="KW-0472">Membrane</keyword>
<comment type="caution">
    <text evidence="3">The sequence shown here is derived from an EMBL/GenBank/DDBJ whole genome shotgun (WGS) entry which is preliminary data.</text>
</comment>
<name>A0A8S1RB26_9CILI</name>
<evidence type="ECO:0008006" key="5">
    <source>
        <dbReference type="Google" id="ProtNLM"/>
    </source>
</evidence>
<proteinExistence type="predicted"/>
<dbReference type="Proteomes" id="UP000692954">
    <property type="component" value="Unassembled WGS sequence"/>
</dbReference>
<reference evidence="3" key="1">
    <citation type="submission" date="2021-01" db="EMBL/GenBank/DDBJ databases">
        <authorList>
            <consortium name="Genoscope - CEA"/>
            <person name="William W."/>
        </authorList>
    </citation>
    <scope>NUCLEOTIDE SEQUENCE</scope>
</reference>
<keyword evidence="4" id="KW-1185">Reference proteome</keyword>